<proteinExistence type="inferred from homology"/>
<accession>A0A964BXE0</accession>
<keyword evidence="5" id="KW-1185">Reference proteome</keyword>
<comment type="caution">
    <text evidence="4">The sequence shown here is derived from an EMBL/GenBank/DDBJ whole genome shotgun (WGS) entry which is preliminary data.</text>
</comment>
<feature type="transmembrane region" description="Helical" evidence="3">
    <location>
        <begin position="48"/>
        <end position="70"/>
    </location>
</feature>
<comment type="similarity">
    <text evidence="2">Belongs to the gluconeogenesis factor family.</text>
</comment>
<dbReference type="EMBL" id="JADWDC010000081">
    <property type="protein sequence ID" value="MCC0179402.1"/>
    <property type="molecule type" value="Genomic_DNA"/>
</dbReference>
<dbReference type="InterPro" id="IPR002882">
    <property type="entry name" value="CofD"/>
</dbReference>
<evidence type="ECO:0000256" key="2">
    <source>
        <dbReference type="HAMAP-Rule" id="MF_00973"/>
    </source>
</evidence>
<keyword evidence="1 2" id="KW-0963">Cytoplasm</keyword>
<dbReference type="AlphaFoldDB" id="A0A964BXE0"/>
<dbReference type="Gene3D" id="3.40.50.10680">
    <property type="entry name" value="CofD-like domains"/>
    <property type="match status" value="1"/>
</dbReference>
<dbReference type="InterPro" id="IPR038136">
    <property type="entry name" value="CofD-like_dom_sf"/>
</dbReference>
<evidence type="ECO:0000313" key="5">
    <source>
        <dbReference type="Proteomes" id="UP000729733"/>
    </source>
</evidence>
<sequence>MLINTPKSFLYSLSNQIKQILFSSSDALAQQVRSWSKWLTPGISIKRWLAVNVVGILLISLGLSNLWQLILLNYPITSIAQVLLEIDRLFNNSLVGIIAVVVGLYLACWGQARSISSITKALNPEGHQKLVDILLCHHRLNRGHKIVALGGGTGLSSLLRGLKHHSRNLTAVVTVADDGGSSGRLREELGVLPPGDIRNCITALAKEESLLTQLFQYRFSAGGGLEGHSFGNLFLTAMSEVTGNLETAIAASSKILAVQGQVLPATLSNVDLWAKLDGGQIVRGESKIAATKGKIDKIGCLPANPKALPAALKAIESADCIVLGPGSLYTSIIPNLLVPEIRQAISKAKVPCIYVCNIMTQPGETDGYSVADHIEAIDRACGEKLFDAVLVNKTAPSDAAVAQYDRENSHVVALDLERIKATGRQVILADILDENPQTHHIRHHSPKVAQELNSLVSQMNSNKRNQPLKLNLNNRDISNYLIPQSVVSTAGE</sequence>
<dbReference type="HAMAP" id="MF_00973">
    <property type="entry name" value="Gluconeogen_factor"/>
    <property type="match status" value="1"/>
</dbReference>
<keyword evidence="3" id="KW-0812">Transmembrane</keyword>
<dbReference type="PANTHER" id="PTHR30135">
    <property type="entry name" value="UNCHARACTERIZED PROTEIN YVCK-RELATED"/>
    <property type="match status" value="1"/>
</dbReference>
<dbReference type="CDD" id="cd07187">
    <property type="entry name" value="YvcK_like"/>
    <property type="match status" value="1"/>
</dbReference>
<keyword evidence="3" id="KW-0472">Membrane</keyword>
<dbReference type="Proteomes" id="UP000729733">
    <property type="component" value="Unassembled WGS sequence"/>
</dbReference>
<dbReference type="NCBIfam" id="TIGR01826">
    <property type="entry name" value="CofD_related"/>
    <property type="match status" value="1"/>
</dbReference>
<evidence type="ECO:0000256" key="1">
    <source>
        <dbReference type="ARBA" id="ARBA00022490"/>
    </source>
</evidence>
<gene>
    <name evidence="4" type="ORF">I4641_20790</name>
</gene>
<evidence type="ECO:0000256" key="3">
    <source>
        <dbReference type="SAM" id="Phobius"/>
    </source>
</evidence>
<dbReference type="Pfam" id="PF01933">
    <property type="entry name" value="CofD"/>
    <property type="match status" value="1"/>
</dbReference>
<dbReference type="PANTHER" id="PTHR30135:SF3">
    <property type="entry name" value="GLUCONEOGENESIS FACTOR-RELATED"/>
    <property type="match status" value="1"/>
</dbReference>
<organism evidence="4 5">
    <name type="scientific">Waterburya agarophytonicola KI4</name>
    <dbReference type="NCBI Taxonomy" id="2874699"/>
    <lineage>
        <taxon>Bacteria</taxon>
        <taxon>Bacillati</taxon>
        <taxon>Cyanobacteriota</taxon>
        <taxon>Cyanophyceae</taxon>
        <taxon>Pleurocapsales</taxon>
        <taxon>Hyellaceae</taxon>
        <taxon>Waterburya</taxon>
        <taxon>Waterburya agarophytonicola</taxon>
    </lineage>
</organism>
<dbReference type="SUPFAM" id="SSF142338">
    <property type="entry name" value="CofD-like"/>
    <property type="match status" value="1"/>
</dbReference>
<dbReference type="GO" id="GO:0005737">
    <property type="term" value="C:cytoplasm"/>
    <property type="evidence" value="ECO:0007669"/>
    <property type="project" value="UniProtKB-SubCell"/>
</dbReference>
<comment type="function">
    <text evidence="2">Required for morphogenesis under gluconeogenic growth conditions.</text>
</comment>
<protein>
    <recommendedName>
        <fullName evidence="2">Putative gluconeogenesis factor</fullName>
    </recommendedName>
</protein>
<keyword evidence="3" id="KW-1133">Transmembrane helix</keyword>
<reference evidence="4" key="1">
    <citation type="journal article" date="2021" name="Antonie Van Leeuwenhoek">
        <title>Draft genome and description of Waterburya agarophytonicola gen. nov. sp. nov. (Pleurocapsales, Cyanobacteria): a seaweed symbiont.</title>
        <authorList>
            <person name="Bonthond G."/>
            <person name="Shalygin S."/>
            <person name="Bayer T."/>
            <person name="Weinberger F."/>
        </authorList>
    </citation>
    <scope>NUCLEOTIDE SEQUENCE</scope>
    <source>
        <strain evidence="4">KI4</strain>
    </source>
</reference>
<dbReference type="InterPro" id="IPR010119">
    <property type="entry name" value="Gluconeogen_factor"/>
</dbReference>
<name>A0A964BXE0_9CYAN</name>
<dbReference type="GO" id="GO:0008360">
    <property type="term" value="P:regulation of cell shape"/>
    <property type="evidence" value="ECO:0007669"/>
    <property type="project" value="UniProtKB-UniRule"/>
</dbReference>
<comment type="subcellular location">
    <subcellularLocation>
        <location evidence="2">Cytoplasm</location>
    </subcellularLocation>
</comment>
<dbReference type="GO" id="GO:0043743">
    <property type="term" value="F:LPPG:FO 2-phospho-L-lactate transferase activity"/>
    <property type="evidence" value="ECO:0007669"/>
    <property type="project" value="InterPro"/>
</dbReference>
<evidence type="ECO:0000313" key="4">
    <source>
        <dbReference type="EMBL" id="MCC0179402.1"/>
    </source>
</evidence>
<feature type="transmembrane region" description="Helical" evidence="3">
    <location>
        <begin position="90"/>
        <end position="110"/>
    </location>
</feature>